<dbReference type="Proteomes" id="UP000077177">
    <property type="component" value="Chromosome"/>
</dbReference>
<sequence length="113" mass="13555">MACVSDKVMNLQTVMSHLNFNWFFKEPAAFSAAPFFDWECKTTTSVPFRQNFFYFFSTFFNDENVYKVLKTSYLKSSYFSKAERKDTGNRCYPPNVFENFFLKNPVKRRFTKF</sequence>
<gene>
    <name evidence="1" type="ORF">SY85_07270</name>
    <name evidence="2" type="ORF">SY85_09560</name>
</gene>
<reference evidence="3" key="1">
    <citation type="submission" date="2015-01" db="EMBL/GenBank/DDBJ databases">
        <title>Flavisolibacter sp./LCS9/ whole genome sequencing.</title>
        <authorList>
            <person name="Kim M.K."/>
            <person name="Srinivasan S."/>
            <person name="Lee J.-J."/>
        </authorList>
    </citation>
    <scope>NUCLEOTIDE SEQUENCE [LARGE SCALE GENOMIC DNA]</scope>
    <source>
        <strain evidence="3">LCS9</strain>
    </source>
</reference>
<proteinExistence type="predicted"/>
<dbReference type="KEGG" id="fla:SY85_07270"/>
<protein>
    <submittedName>
        <fullName evidence="1">Uncharacterized protein</fullName>
    </submittedName>
</protein>
<reference evidence="1 3" key="2">
    <citation type="journal article" date="2016" name="Int. J. Syst. Evol. Microbiol.">
        <title>Flavisolibacter tropicus sp. nov., isolated from tropical soil.</title>
        <authorList>
            <person name="Lee J.J."/>
            <person name="Kang M.S."/>
            <person name="Kim G.S."/>
            <person name="Lee C.S."/>
            <person name="Lim S."/>
            <person name="Lee J."/>
            <person name="Roh S.H."/>
            <person name="Kang H."/>
            <person name="Ha J.M."/>
            <person name="Bae S."/>
            <person name="Jung H.Y."/>
            <person name="Kim M.K."/>
        </authorList>
    </citation>
    <scope>NUCLEOTIDE SEQUENCE [LARGE SCALE GENOMIC DNA]</scope>
    <source>
        <strain evidence="1 3">LCS9</strain>
    </source>
</reference>
<name>A0A172TTB0_9BACT</name>
<keyword evidence="3" id="KW-1185">Reference proteome</keyword>
<evidence type="ECO:0000313" key="3">
    <source>
        <dbReference type="Proteomes" id="UP000077177"/>
    </source>
</evidence>
<dbReference type="KEGG" id="fla:SY85_09560"/>
<dbReference type="AlphaFoldDB" id="A0A172TTB0"/>
<dbReference type="EMBL" id="CP011390">
    <property type="protein sequence ID" value="ANE50710.1"/>
    <property type="molecule type" value="Genomic_DNA"/>
</dbReference>
<evidence type="ECO:0000313" key="1">
    <source>
        <dbReference type="EMBL" id="ANE50329.1"/>
    </source>
</evidence>
<organism evidence="1 3">
    <name type="scientific">Flavisolibacter tropicus</name>
    <dbReference type="NCBI Taxonomy" id="1492898"/>
    <lineage>
        <taxon>Bacteria</taxon>
        <taxon>Pseudomonadati</taxon>
        <taxon>Bacteroidota</taxon>
        <taxon>Chitinophagia</taxon>
        <taxon>Chitinophagales</taxon>
        <taxon>Chitinophagaceae</taxon>
        <taxon>Flavisolibacter</taxon>
    </lineage>
</organism>
<dbReference type="EMBL" id="CP011390">
    <property type="protein sequence ID" value="ANE50329.1"/>
    <property type="molecule type" value="Genomic_DNA"/>
</dbReference>
<evidence type="ECO:0000313" key="2">
    <source>
        <dbReference type="EMBL" id="ANE50710.1"/>
    </source>
</evidence>
<accession>A0A172TTB0</accession>